<protein>
    <submittedName>
        <fullName evidence="1">Uncharacterized protein</fullName>
    </submittedName>
</protein>
<accession>A0A1N7RQZ1</accession>
<keyword evidence="2" id="KW-1185">Reference proteome</keyword>
<organism evidence="1 2">
    <name type="scientific">Paraburkholderia piptadeniae</name>
    <dbReference type="NCBI Taxonomy" id="1701573"/>
    <lineage>
        <taxon>Bacteria</taxon>
        <taxon>Pseudomonadati</taxon>
        <taxon>Pseudomonadota</taxon>
        <taxon>Betaproteobacteria</taxon>
        <taxon>Burkholderiales</taxon>
        <taxon>Burkholderiaceae</taxon>
        <taxon>Paraburkholderia</taxon>
    </lineage>
</organism>
<sequence>MDIFYYWKDFVSDVNEGRIGTLGADTDKLTELQGRLPRKVWTFITPKGMKGKIRVIGSMWITDERPANFVPKRRHNLFYDAGSPRSVLFTDSGSPGKIEEVSSYLSNRFNQAFRSNFHGEKGLLAMETDIVHGLEKLVRNYETVQFMDGIKEAARLKASPPVSGCK</sequence>
<dbReference type="RefSeq" id="WP_087733240.1">
    <property type="nucleotide sequence ID" value="NZ_CYGY02000012.1"/>
</dbReference>
<dbReference type="EMBL" id="CYGY02000012">
    <property type="protein sequence ID" value="SIT37545.1"/>
    <property type="molecule type" value="Genomic_DNA"/>
</dbReference>
<dbReference type="Proteomes" id="UP000195569">
    <property type="component" value="Unassembled WGS sequence"/>
</dbReference>
<proteinExistence type="predicted"/>
<name>A0A1N7RQZ1_9BURK</name>
<dbReference type="OrthoDB" id="8905698at2"/>
<evidence type="ECO:0000313" key="2">
    <source>
        <dbReference type="Proteomes" id="UP000195569"/>
    </source>
</evidence>
<gene>
    <name evidence="1" type="ORF">BN2476_120032</name>
</gene>
<dbReference type="AlphaFoldDB" id="A0A1N7RQZ1"/>
<comment type="caution">
    <text evidence="1">The sequence shown here is derived from an EMBL/GenBank/DDBJ whole genome shotgun (WGS) entry which is preliminary data.</text>
</comment>
<evidence type="ECO:0000313" key="1">
    <source>
        <dbReference type="EMBL" id="SIT37545.1"/>
    </source>
</evidence>
<reference evidence="1" key="1">
    <citation type="submission" date="2016-12" db="EMBL/GenBank/DDBJ databases">
        <authorList>
            <person name="Moulin L."/>
        </authorList>
    </citation>
    <scope>NUCLEOTIDE SEQUENCE [LARGE SCALE GENOMIC DNA]</scope>
    <source>
        <strain evidence="1">STM 7183</strain>
    </source>
</reference>